<keyword evidence="1" id="KW-0418">Kinase</keyword>
<name>A0ACA9Y5E8_9ASCO</name>
<reference evidence="1" key="1">
    <citation type="submission" date="2022-06" db="EMBL/GenBank/DDBJ databases">
        <authorList>
            <person name="Legras J.-L."/>
            <person name="Devillers H."/>
            <person name="Grondin C."/>
        </authorList>
    </citation>
    <scope>NUCLEOTIDE SEQUENCE</scope>
    <source>
        <strain evidence="1">CLIB 1444</strain>
    </source>
</reference>
<evidence type="ECO:0000313" key="1">
    <source>
        <dbReference type="EMBL" id="CAH6720114.1"/>
    </source>
</evidence>
<gene>
    <name evidence="1" type="ORF">CLIB1444_03S04698</name>
</gene>
<accession>A0ACA9Y5E8</accession>
<sequence length="2645" mass="304318">MRLDIGDTLVLLESSKIRDKNDGLERIESLDFRGLSFKQCNDIIKSLIRLIENEKSNDKAGTAATRKNKASSLIRSVIDQCIYKKPKYSSFINHILELANLCDESVLTDIIKSITLILNQQYIRDHLNADNWLQIFKFLTGLICDRPSSQLVDIFIAINTLVCKNSINYIPIYNIDSDRLLTKLESIRLEYAPLLANQYMIFVNRLLIVFSCTNFHFTKRLTILVFKALQTTGYNFNSTNPINSQIGIFLNIDVIHGSLCNYWSVDDTLYESIQSFLQTTLHGFLNSTKTLIPNYIGFQEPGLGVKNHTWFRQPTIYLRETDPSLYLLLMGCSKLLHTYFTLDCSSQADTAKRIRSDHNFHLSTFEDFTELVHHLLRQNTRTSTLALYLLTFYSEVYPLKLDHYESDTDFDMSSSLLFVQQDRSPILDSILSCTSNPSLGYWSLLCMNSLVVNALAFPGTGAQLSPSVCIQTFKLILPLVKSKDSNDIASVLLYNLVVTIISQGIALERDEPLINQINNIIELSYISGPAKLNNMGMVFWLAFTKLMSIQGLNIEVSKIHIINWAESKWDEVFNSSDNYSLKEAELINRFIDWLENGDDFDIRRHGDISSYQGSEFVSVDLLAQTFTPMFEFMNDNARSSHQPSFLVRFSVSAVKKLHQKLELSAQELSKRDTLRKIEFNSIVNESFQIDVNVTKDDMAKLLDSGDLYKLKNTNTFHPEFLTDIINPPQKNEFLIDEFATQNKHHTIFTQYEILLSTNPEIVKLTQIMQLPDWDKYFDQIIKGSSDEEIILYSLFLMSYKSQLEGGNGINNGFLYALGTGPLSKVVFERNELVTLTVSQAICKCEAKILKDAFQMVNWLSMAASKKLILTSVSAKSYLKMLLRILSMVEQGLLQPWGPDFSSVNDQFFQYFNFVSSDIRISLMEDIGEFFRNESISLERKHSFYKSLIGSFDLQTLESVIEYCMILGSIETTDLQISKMIVFNLLECASADSDYLRFVAKAASWNKTSSFISIFDIVREDILRSWWLNHGTFLDFPFQLLHFQSLKEFLNCYSAEIISVILVFKNDSSTIDRFFTKEQIIRSIPTAIPLAYVGPGNKHLIDEVYKGILGDRFKIERSIHLDSLIIQCFRLLDVSNMSLLLDCFGQVPMYDLKELNDPSSLHLSAKTGVNLIQGLIKKLAPDGYWTTSRVYFLVSRLIVDLEQSNDFLQKTRVLRRILMVMILGKEHLTNMKLIKLIYYDILVNDLETVEFKRSSEMDYMCKLVDLHKLSTVVTDSTFNQLMLIFSHLFMKLGYGGNELDYLFDHDGDNAQFFDVLNKLFKGQTPEQGSVRIKDFNGFKINGSFTLVFQLIQKCISEGIDITHDKDMVKALIHEKSHKLDSIKYPGEDYENVMKSWSLRTIANDIIDYGFSIDESYIRNQEFEDISDFESSSHALFETIYELRNSPKASISWISNVFIGIILGKTRDFDHLDYNFDEILVFNHGYEVFFKPDLESRISPGTIRSKVIEDFGVKEWINHSFIEMIDHISVVQQSPLLLVLKQATFHVDGIALKCFPYMVCYYLENLPKRTDYVTDLVKEMIFNVDCQKFEIIKILIKTMLLIRTSSTLGNPPFKLVYSNTNVVELCNLASKFGFFETALMLLEESITHNVVGPKWHQLDFVSDIYESINDEDLLEGLPQEPNLDIMFKRITRDPQSDEKLKYQFADFDSNLTFNLNSDKTSLLKSMTEEGLAGISSILSKTSNGSDDNGTYDWSWKLQNWDIPIARQVKNSNQFIYKTLKSLHDGSPIEVEDIHAMRIEALTKYNPKDTDEEMKEFYQSLIVSTQFCRDPWSNKSFKSPDDYNISFDLIENVLLARSIGFQITANKLSGEDRDLKTSEAVHELVKYNNFAIKNHQPQKIMNSILTINKLVNQQFYSIRIQDKLKELSKFQAAQSLWSQKHFSKAISMMKSVKGSENWDDKVMNQTQNSIDSILVGWLADSRQELSHTIMGSYVLPVDKEQSLQEPNPLTPVIYRRLAEFCEKQSKSDDLANDITKLEKQTISKRKELDKIKSYFSGTKLQGSEKKQVEDYYKKLKKRMHVETEDLNEIRQNQSEFKNKAVEYYLKSFELDDESIDKFFSLWLQDTTNDELNSKVNQILKTVPSHKLVGWVSQLISRLLDENNTFQIMLHKLIRTICIDHPLHSLYSLFSLHYHSNYINSKSNLFMLSKIKAASKIITALSMEPDLKYLERFFNPIREFCDESVNLAKYKQQSRTKFITIGKIPELKGYWIDKLYHAKVVSPTISIPISPTRNYYETLPYITSINPIITIANTGLSLPKIIKFKLSNGIEQKNLYKHGTDDLRQDTIMEQVFEKVNSFFQKDKDSLKRHLRVRTYKIVPIGPQSGIIEFVPNSMALNDIIKPYHSKDTLSGEKARTMMKSCQTEDKEERIRVFKKIINQINPVLRLFFFETFLKPNDWFHSKLVYSRGLATSSIVGHILGLGDRHCNNIMLDKLTGEPIHIDLGVAFDHGKRLPIPETIPFRLTRDLIDGLGVTGVDGIFRKNSELTLKVLRENQDHIMSILEILRFDPLYSWSLSPLKKAQIQNDQDDINNQEVENDASEAGQAVQNVSNKLQANGLSAETVVRELINSASNIDNLALIYCGWCPFY</sequence>
<organism evidence="1 2">
    <name type="scientific">[Candida] jaroonii</name>
    <dbReference type="NCBI Taxonomy" id="467808"/>
    <lineage>
        <taxon>Eukaryota</taxon>
        <taxon>Fungi</taxon>
        <taxon>Dikarya</taxon>
        <taxon>Ascomycota</taxon>
        <taxon>Saccharomycotina</taxon>
        <taxon>Pichiomycetes</taxon>
        <taxon>Debaryomycetaceae</taxon>
        <taxon>Yamadazyma</taxon>
    </lineage>
</organism>
<comment type="caution">
    <text evidence="1">The sequence shown here is derived from an EMBL/GenBank/DDBJ whole genome shotgun (WGS) entry which is preliminary data.</text>
</comment>
<protein>
    <submittedName>
        <fullName evidence="1">Serine/threonine-protein kinase Tel1p</fullName>
    </submittedName>
</protein>
<keyword evidence="1" id="KW-0808">Transferase</keyword>
<dbReference type="Proteomes" id="UP001152531">
    <property type="component" value="Unassembled WGS sequence"/>
</dbReference>
<keyword evidence="2" id="KW-1185">Reference proteome</keyword>
<evidence type="ECO:0000313" key="2">
    <source>
        <dbReference type="Proteomes" id="UP001152531"/>
    </source>
</evidence>
<proteinExistence type="predicted"/>
<dbReference type="EMBL" id="CALSDN010000003">
    <property type="protein sequence ID" value="CAH6720114.1"/>
    <property type="molecule type" value="Genomic_DNA"/>
</dbReference>